<dbReference type="PROSITE" id="PS51257">
    <property type="entry name" value="PROKAR_LIPOPROTEIN"/>
    <property type="match status" value="1"/>
</dbReference>
<dbReference type="Pfam" id="PF00496">
    <property type="entry name" value="SBP_bac_5"/>
    <property type="match status" value="1"/>
</dbReference>
<evidence type="ECO:0000256" key="3">
    <source>
        <dbReference type="ARBA" id="ARBA00022729"/>
    </source>
</evidence>
<feature type="signal peptide" evidence="5">
    <location>
        <begin position="1"/>
        <end position="21"/>
    </location>
</feature>
<reference evidence="7" key="1">
    <citation type="submission" date="2023-06" db="EMBL/GenBank/DDBJ databases">
        <title>Sysu t00039.</title>
        <authorList>
            <person name="Gao L."/>
            <person name="Fang B.-Z."/>
            <person name="Li W.-J."/>
        </authorList>
    </citation>
    <scope>NUCLEOTIDE SEQUENCE</scope>
    <source>
        <strain evidence="7">SYSU T00039</strain>
    </source>
</reference>
<name>A0AAW7M4E8_9MICO</name>
<dbReference type="Gene3D" id="3.10.105.10">
    <property type="entry name" value="Dipeptide-binding Protein, Domain 3"/>
    <property type="match status" value="1"/>
</dbReference>
<protein>
    <submittedName>
        <fullName evidence="7">ABC transporter substrate-binding protein</fullName>
    </submittedName>
</protein>
<dbReference type="Proteomes" id="UP001172737">
    <property type="component" value="Unassembled WGS sequence"/>
</dbReference>
<feature type="compositionally biased region" description="Polar residues" evidence="4">
    <location>
        <begin position="49"/>
        <end position="65"/>
    </location>
</feature>
<keyword evidence="8" id="KW-1185">Reference proteome</keyword>
<dbReference type="GO" id="GO:0043190">
    <property type="term" value="C:ATP-binding cassette (ABC) transporter complex"/>
    <property type="evidence" value="ECO:0007669"/>
    <property type="project" value="InterPro"/>
</dbReference>
<dbReference type="GO" id="GO:0015833">
    <property type="term" value="P:peptide transport"/>
    <property type="evidence" value="ECO:0007669"/>
    <property type="project" value="TreeGrafter"/>
</dbReference>
<evidence type="ECO:0000256" key="1">
    <source>
        <dbReference type="ARBA" id="ARBA00005695"/>
    </source>
</evidence>
<proteinExistence type="inferred from homology"/>
<dbReference type="RefSeq" id="WP_301118934.1">
    <property type="nucleotide sequence ID" value="NZ_JAUHPX010000003.1"/>
</dbReference>
<keyword evidence="3 5" id="KW-0732">Signal</keyword>
<dbReference type="InterPro" id="IPR039424">
    <property type="entry name" value="SBP_5"/>
</dbReference>
<feature type="compositionally biased region" description="Low complexity" evidence="4">
    <location>
        <begin position="26"/>
        <end position="47"/>
    </location>
</feature>
<gene>
    <name evidence="7" type="ORF">QQX10_05375</name>
</gene>
<evidence type="ECO:0000259" key="6">
    <source>
        <dbReference type="Pfam" id="PF00496"/>
    </source>
</evidence>
<dbReference type="EMBL" id="JAUHPX010000003">
    <property type="protein sequence ID" value="MDN4487598.1"/>
    <property type="molecule type" value="Genomic_DNA"/>
</dbReference>
<dbReference type="AlphaFoldDB" id="A0AAW7M4E8"/>
<evidence type="ECO:0000256" key="4">
    <source>
        <dbReference type="SAM" id="MobiDB-lite"/>
    </source>
</evidence>
<evidence type="ECO:0000256" key="2">
    <source>
        <dbReference type="ARBA" id="ARBA00022448"/>
    </source>
</evidence>
<dbReference type="PANTHER" id="PTHR30290">
    <property type="entry name" value="PERIPLASMIC BINDING COMPONENT OF ABC TRANSPORTER"/>
    <property type="match status" value="1"/>
</dbReference>
<evidence type="ECO:0000313" key="7">
    <source>
        <dbReference type="EMBL" id="MDN4487598.1"/>
    </source>
</evidence>
<dbReference type="PANTHER" id="PTHR30290:SF9">
    <property type="entry name" value="OLIGOPEPTIDE-BINDING PROTEIN APPA"/>
    <property type="match status" value="1"/>
</dbReference>
<dbReference type="PIRSF" id="PIRSF002741">
    <property type="entry name" value="MppA"/>
    <property type="match status" value="1"/>
</dbReference>
<organism evidence="7 8">
    <name type="scientific">Demequina lignilytica</name>
    <dbReference type="NCBI Taxonomy" id="3051663"/>
    <lineage>
        <taxon>Bacteria</taxon>
        <taxon>Bacillati</taxon>
        <taxon>Actinomycetota</taxon>
        <taxon>Actinomycetes</taxon>
        <taxon>Micrococcales</taxon>
        <taxon>Demequinaceae</taxon>
        <taxon>Demequina</taxon>
    </lineage>
</organism>
<feature type="region of interest" description="Disordered" evidence="4">
    <location>
        <begin position="26"/>
        <end position="65"/>
    </location>
</feature>
<evidence type="ECO:0000313" key="8">
    <source>
        <dbReference type="Proteomes" id="UP001172737"/>
    </source>
</evidence>
<dbReference type="InterPro" id="IPR030678">
    <property type="entry name" value="Peptide/Ni-bd"/>
</dbReference>
<comment type="caution">
    <text evidence="7">The sequence shown here is derived from an EMBL/GenBank/DDBJ whole genome shotgun (WGS) entry which is preliminary data.</text>
</comment>
<dbReference type="GO" id="GO:1904680">
    <property type="term" value="F:peptide transmembrane transporter activity"/>
    <property type="evidence" value="ECO:0007669"/>
    <property type="project" value="TreeGrafter"/>
</dbReference>
<sequence>MFSKKRALVATAAATAIALLAGCSGGSSDTDSSTGSTSGGETVSGGTLTIATATPPTSLSAQNTGFGSESLYTQAVYDSLLRAEPDGTISPHLATEWSWSEDRLTLTMQLRDDVTFTDGEAFNADVAAQNVLRFRDGTSSNASWLSRVADAQATGDYELTITMTEPDPSLEWYLTMNAGMQESPAAFDSPDVETTPVGSGLYVLNTDETVVGTTYVYDKNPDSWMPEEQYYDKLVLNLYADSSALINAIQGGQVNAGLINDTTTVPQAEAAGFSMVQYELDYQGLLLMDRDGTLAPELADVKVRQAINMAFDREALVDAFVSGYGTPTTQIWPVTSSSFDESLDSYYSYDPEGAKALLAEAGYPNGFTLSMPSSSAFPTQIFPLIQQQLADIGITAEYTDLAIGDFINDMIGAQYPAAFMQLQQDPTDWQIATFELTPEAIFNPFRVEDETVAELVDRIQQGDEAAGAELNTYVVEQAWFAPFYRMTTNFAVDGSTTAEAQTGNVYPYIWNIKPAA</sequence>
<dbReference type="InterPro" id="IPR000914">
    <property type="entry name" value="SBP_5_dom"/>
</dbReference>
<dbReference type="SUPFAM" id="SSF53850">
    <property type="entry name" value="Periplasmic binding protein-like II"/>
    <property type="match status" value="1"/>
</dbReference>
<comment type="similarity">
    <text evidence="1">Belongs to the bacterial solute-binding protein 5 family.</text>
</comment>
<dbReference type="Gene3D" id="3.40.190.10">
    <property type="entry name" value="Periplasmic binding protein-like II"/>
    <property type="match status" value="1"/>
</dbReference>
<feature type="chain" id="PRO_5043465355" evidence="5">
    <location>
        <begin position="22"/>
        <end position="516"/>
    </location>
</feature>
<dbReference type="GO" id="GO:0042597">
    <property type="term" value="C:periplasmic space"/>
    <property type="evidence" value="ECO:0007669"/>
    <property type="project" value="UniProtKB-ARBA"/>
</dbReference>
<accession>A0AAW7M4E8</accession>
<keyword evidence="2" id="KW-0813">Transport</keyword>
<feature type="domain" description="Solute-binding protein family 5" evidence="6">
    <location>
        <begin position="89"/>
        <end position="428"/>
    </location>
</feature>
<evidence type="ECO:0000256" key="5">
    <source>
        <dbReference type="SAM" id="SignalP"/>
    </source>
</evidence>